<evidence type="ECO:0000256" key="13">
    <source>
        <dbReference type="SAM" id="Phobius"/>
    </source>
</evidence>
<dbReference type="FunCoup" id="A0A6P7Y9T1">
    <property type="interactions" value="68"/>
</dbReference>
<protein>
    <recommendedName>
        <fullName evidence="9">Plasmolipin</fullName>
    </recommendedName>
    <alternativeName>
        <fullName evidence="10">Plasma membrane proteolipid</fullName>
    </alternativeName>
</protein>
<evidence type="ECO:0000259" key="14">
    <source>
        <dbReference type="PROSITE" id="PS51225"/>
    </source>
</evidence>
<dbReference type="OrthoDB" id="6258237at2759"/>
<feature type="domain" description="MARVEL" evidence="14">
    <location>
        <begin position="35"/>
        <end position="169"/>
    </location>
</feature>
<dbReference type="GeneID" id="115470509"/>
<feature type="transmembrane region" description="Helical" evidence="13">
    <location>
        <begin position="144"/>
        <end position="165"/>
    </location>
</feature>
<dbReference type="CTD" id="51090"/>
<comment type="subunit">
    <text evidence="2">Forms oligomers.</text>
</comment>
<evidence type="ECO:0000256" key="8">
    <source>
        <dbReference type="ARBA" id="ARBA00049979"/>
    </source>
</evidence>
<comment type="similarity">
    <text evidence="7">Belongs to the MAL family.</text>
</comment>
<feature type="transmembrane region" description="Helical" evidence="13">
    <location>
        <begin position="104"/>
        <end position="124"/>
    </location>
</feature>
<reference evidence="16" key="1">
    <citation type="submission" date="2025-08" db="UniProtKB">
        <authorList>
            <consortium name="RefSeq"/>
        </authorList>
    </citation>
    <scope>IDENTIFICATION</scope>
</reference>
<evidence type="ECO:0000256" key="6">
    <source>
        <dbReference type="ARBA" id="ARBA00023136"/>
    </source>
</evidence>
<evidence type="ECO:0000256" key="4">
    <source>
        <dbReference type="ARBA" id="ARBA00022692"/>
    </source>
</evidence>
<keyword evidence="4 11" id="KW-0812">Transmembrane</keyword>
<dbReference type="Proteomes" id="UP000515156">
    <property type="component" value="Chromosome 5"/>
</dbReference>
<gene>
    <name evidence="16" type="primary">PLLP</name>
</gene>
<dbReference type="GO" id="GO:0016324">
    <property type="term" value="C:apical plasma membrane"/>
    <property type="evidence" value="ECO:0007669"/>
    <property type="project" value="UniProtKB-SubCell"/>
</dbReference>
<evidence type="ECO:0000256" key="3">
    <source>
        <dbReference type="ARBA" id="ARBA00022475"/>
    </source>
</evidence>
<dbReference type="InterPro" id="IPR008253">
    <property type="entry name" value="Marvel"/>
</dbReference>
<evidence type="ECO:0000256" key="7">
    <source>
        <dbReference type="ARBA" id="ARBA00034721"/>
    </source>
</evidence>
<dbReference type="InterPro" id="IPR050578">
    <property type="entry name" value="MARVEL-CKLF_proteins"/>
</dbReference>
<organism evidence="15 16">
    <name type="scientific">Microcaecilia unicolor</name>
    <dbReference type="NCBI Taxonomy" id="1415580"/>
    <lineage>
        <taxon>Eukaryota</taxon>
        <taxon>Metazoa</taxon>
        <taxon>Chordata</taxon>
        <taxon>Craniata</taxon>
        <taxon>Vertebrata</taxon>
        <taxon>Euteleostomi</taxon>
        <taxon>Amphibia</taxon>
        <taxon>Gymnophiona</taxon>
        <taxon>Siphonopidae</taxon>
        <taxon>Microcaecilia</taxon>
    </lineage>
</organism>
<evidence type="ECO:0000256" key="12">
    <source>
        <dbReference type="SAM" id="MobiDB-lite"/>
    </source>
</evidence>
<name>A0A6P7Y9T1_9AMPH</name>
<sequence length="183" mass="20494">MSEFPSKVSTRTSTPEASGTNRTFAMGTPTCEMTFLKSFIGILMIVEIVLGLLVWALIADSHYHPYPAYHWVMFVAVFCWLMTIIFLVIYLLQLHLKLRVIPWSIVLIMFNLCAAILYIIAFITCAASVSTTSMKSSQAYNKRAAASFFACLMMITYGASTFFIFMEWRGLGINAATNHVNGV</sequence>
<dbReference type="Pfam" id="PF01284">
    <property type="entry name" value="MARVEL"/>
    <property type="match status" value="1"/>
</dbReference>
<feature type="compositionally biased region" description="Polar residues" evidence="12">
    <location>
        <begin position="7"/>
        <end position="23"/>
    </location>
</feature>
<evidence type="ECO:0000313" key="15">
    <source>
        <dbReference type="Proteomes" id="UP000515156"/>
    </source>
</evidence>
<dbReference type="GO" id="GO:0042552">
    <property type="term" value="P:myelination"/>
    <property type="evidence" value="ECO:0007669"/>
    <property type="project" value="TreeGrafter"/>
</dbReference>
<proteinExistence type="inferred from homology"/>
<dbReference type="PROSITE" id="PS51225">
    <property type="entry name" value="MARVEL"/>
    <property type="match status" value="1"/>
</dbReference>
<dbReference type="InterPro" id="IPR013295">
    <property type="entry name" value="MAL"/>
</dbReference>
<dbReference type="GO" id="GO:0043209">
    <property type="term" value="C:myelin sheath"/>
    <property type="evidence" value="ECO:0007669"/>
    <property type="project" value="UniProtKB-SubCell"/>
</dbReference>
<feature type="transmembrane region" description="Helical" evidence="13">
    <location>
        <begin position="71"/>
        <end position="92"/>
    </location>
</feature>
<dbReference type="AlphaFoldDB" id="A0A6P7Y9T1"/>
<keyword evidence="5 13" id="KW-1133">Transmembrane helix</keyword>
<dbReference type="RefSeq" id="XP_030059594.1">
    <property type="nucleotide sequence ID" value="XM_030203734.1"/>
</dbReference>
<keyword evidence="6 11" id="KW-0472">Membrane</keyword>
<evidence type="ECO:0000256" key="9">
    <source>
        <dbReference type="ARBA" id="ARBA00050024"/>
    </source>
</evidence>
<evidence type="ECO:0000256" key="2">
    <source>
        <dbReference type="ARBA" id="ARBA00011815"/>
    </source>
</evidence>
<dbReference type="PANTHER" id="PTHR22776:SF9">
    <property type="entry name" value="PLASMOLIPIN"/>
    <property type="match status" value="1"/>
</dbReference>
<accession>A0A6P7Y9T1</accession>
<dbReference type="PANTHER" id="PTHR22776">
    <property type="entry name" value="MARVEL-CONTAINING POTENTIAL LIPID RAFT-ASSOCIATED PROTEIN"/>
    <property type="match status" value="1"/>
</dbReference>
<keyword evidence="3" id="KW-1003">Cell membrane</keyword>
<dbReference type="KEGG" id="muo:115470509"/>
<comment type="subcellular location">
    <subcellularLocation>
        <location evidence="1">Apical cell membrane</location>
        <topology evidence="1">Multi-pass membrane protein</topology>
    </subcellularLocation>
    <subcellularLocation>
        <location evidence="8">Myelin membrane</location>
        <topology evidence="8">Multi-pass membrane protein</topology>
    </subcellularLocation>
</comment>
<dbReference type="InParanoid" id="A0A6P7Y9T1"/>
<feature type="region of interest" description="Disordered" evidence="12">
    <location>
        <begin position="1"/>
        <end position="25"/>
    </location>
</feature>
<evidence type="ECO:0000256" key="5">
    <source>
        <dbReference type="ARBA" id="ARBA00022989"/>
    </source>
</evidence>
<evidence type="ECO:0000313" key="16">
    <source>
        <dbReference type="RefSeq" id="XP_030059594.1"/>
    </source>
</evidence>
<evidence type="ECO:0000256" key="11">
    <source>
        <dbReference type="PROSITE-ProRule" id="PRU00581"/>
    </source>
</evidence>
<evidence type="ECO:0000256" key="10">
    <source>
        <dbReference type="ARBA" id="ARBA00050050"/>
    </source>
</evidence>
<dbReference type="GO" id="GO:0019911">
    <property type="term" value="F:structural constituent of myelin sheath"/>
    <property type="evidence" value="ECO:0007669"/>
    <property type="project" value="TreeGrafter"/>
</dbReference>
<feature type="transmembrane region" description="Helical" evidence="13">
    <location>
        <begin position="39"/>
        <end position="59"/>
    </location>
</feature>
<dbReference type="PRINTS" id="PR01884">
    <property type="entry name" value="MALPROTEIN"/>
</dbReference>
<keyword evidence="15" id="KW-1185">Reference proteome</keyword>
<evidence type="ECO:0000256" key="1">
    <source>
        <dbReference type="ARBA" id="ARBA00004424"/>
    </source>
</evidence>